<feature type="non-terminal residue" evidence="1">
    <location>
        <position position="56"/>
    </location>
</feature>
<name>A0A4R1YZF2_9RHOB</name>
<accession>A0A4R1YZF2</accession>
<dbReference type="AlphaFoldDB" id="A0A4R1YZF2"/>
<gene>
    <name evidence="1" type="ORF">EV216_104185</name>
</gene>
<evidence type="ECO:0000313" key="2">
    <source>
        <dbReference type="Proteomes" id="UP000295277"/>
    </source>
</evidence>
<sequence length="56" mass="6238">MREMGLRGVVRGKKVVTTNPDTARPCPDDKVNHVFHADRPTRLRGEPLSAIGPRTM</sequence>
<comment type="caution">
    <text evidence="1">The sequence shown here is derived from an EMBL/GenBank/DDBJ whole genome shotgun (WGS) entry which is preliminary data.</text>
</comment>
<dbReference type="Proteomes" id="UP000295277">
    <property type="component" value="Unassembled WGS sequence"/>
</dbReference>
<proteinExistence type="predicted"/>
<protein>
    <recommendedName>
        <fullName evidence="3">Helix-turn-helix protein</fullName>
    </recommendedName>
</protein>
<evidence type="ECO:0000313" key="1">
    <source>
        <dbReference type="EMBL" id="TCM86628.1"/>
    </source>
</evidence>
<dbReference type="EMBL" id="SLVM01000004">
    <property type="protein sequence ID" value="TCM86628.1"/>
    <property type="molecule type" value="Genomic_DNA"/>
</dbReference>
<keyword evidence="2" id="KW-1185">Reference proteome</keyword>
<organism evidence="1 2">
    <name type="scientific">Rhodovulum steppense</name>
    <dbReference type="NCBI Taxonomy" id="540251"/>
    <lineage>
        <taxon>Bacteria</taxon>
        <taxon>Pseudomonadati</taxon>
        <taxon>Pseudomonadota</taxon>
        <taxon>Alphaproteobacteria</taxon>
        <taxon>Rhodobacterales</taxon>
        <taxon>Paracoccaceae</taxon>
        <taxon>Rhodovulum</taxon>
    </lineage>
</organism>
<reference evidence="1 2" key="1">
    <citation type="submission" date="2019-03" db="EMBL/GenBank/DDBJ databases">
        <title>Genomic Encyclopedia of Type Strains, Phase IV (KMG-IV): sequencing the most valuable type-strain genomes for metagenomic binning, comparative biology and taxonomic classification.</title>
        <authorList>
            <person name="Goeker M."/>
        </authorList>
    </citation>
    <scope>NUCLEOTIDE SEQUENCE [LARGE SCALE GENOMIC DNA]</scope>
    <source>
        <strain evidence="1 2">DSM 21153</strain>
    </source>
</reference>
<evidence type="ECO:0008006" key="3">
    <source>
        <dbReference type="Google" id="ProtNLM"/>
    </source>
</evidence>